<dbReference type="SUPFAM" id="SSF54695">
    <property type="entry name" value="POZ domain"/>
    <property type="match status" value="1"/>
</dbReference>
<accession>A0A2I1HH12</accession>
<feature type="region of interest" description="Disordered" evidence="1">
    <location>
        <begin position="281"/>
        <end position="366"/>
    </location>
</feature>
<keyword evidence="4" id="KW-1185">Reference proteome</keyword>
<proteinExistence type="predicted"/>
<dbReference type="VEuPathDB" id="FungiDB:RhiirA1_539727"/>
<dbReference type="InterPro" id="IPR011705">
    <property type="entry name" value="BACK"/>
</dbReference>
<dbReference type="VEuPathDB" id="FungiDB:FUN_000392"/>
<evidence type="ECO:0000259" key="2">
    <source>
        <dbReference type="PROSITE" id="PS50097"/>
    </source>
</evidence>
<dbReference type="InterPro" id="IPR011333">
    <property type="entry name" value="SKP1/BTB/POZ_sf"/>
</dbReference>
<sequence length="713" mass="81341">MDDYKFMLKLSKNLLEVLNDDEYHDVTIEVGIDPYIKIFRAHTIILYYRSPHLKRILSTNKKKNDETLTQVKLPNISPEIFQIVLRYIYGGRISLKKCDTYNIIKILIAANELNLEELIIYIQSFLIKNKTKWMEENFDLVYQTSFENNSFLELQKYCTNLISDEPDKIFNSPKFFSIPEKLLISLIQNDYLEMNEVQIWEKVIKWGFSQHPEFPSNFTDYSKDELKTLKNTLQHCISFIRFYNLSSGEFMDKVLPYRKLLPKELYEDLLKTFLNLLDPNSKSSNKSNPRKIKHNKSNQTSSQHDDEPRINKVLQGSLSNDGEKTFKWKSSEPSLKTDKPTGFVLPSSFESEKSDQSNVPGFSSNDTNKPIGFGFGSFKSEKSEYSNVPGFSSIKSDETNRFSPNDTNKPIGFGFGSFKSEKSEYSNVPGFSSIKSDETNRFSSNDTNKFTGSGSSSLFKSEKSEHSNVPGLSSIKSDELKRFPFRYGLPSSFLKSEKSDQSNVPGFSSIKSDELKRFPSNDTDELLGYGLPSSFLKSEKSEQSNVSGFSSIKSDELKRFSSNDTDELLGYEWLPSSFLKSEKSEQSNVSGFSSIKSDELKRFSSNDTDELLGYEWLPSSFLKSEKSEQSNVSGFSSIKSDELKRFSSNVTDELLGYELPSSFLKSEKSEQSNVPGFSSIKSDESKQLSLNDTDEFPGFGLSSFKSEKSERRN</sequence>
<feature type="compositionally biased region" description="Basic and acidic residues" evidence="1">
    <location>
        <begin position="321"/>
        <end position="339"/>
    </location>
</feature>
<dbReference type="AlphaFoldDB" id="A0A2I1HH12"/>
<evidence type="ECO:0000313" key="4">
    <source>
        <dbReference type="Proteomes" id="UP000234323"/>
    </source>
</evidence>
<feature type="domain" description="BTB" evidence="2">
    <location>
        <begin position="24"/>
        <end position="97"/>
    </location>
</feature>
<dbReference type="Pfam" id="PF07707">
    <property type="entry name" value="BACK"/>
    <property type="match status" value="1"/>
</dbReference>
<evidence type="ECO:0000256" key="1">
    <source>
        <dbReference type="SAM" id="MobiDB-lite"/>
    </source>
</evidence>
<reference evidence="3 4" key="1">
    <citation type="submission" date="2015-10" db="EMBL/GenBank/DDBJ databases">
        <title>Genome analyses suggest a sexual origin of heterokaryosis in a supposedly ancient asexual fungus.</title>
        <authorList>
            <person name="Ropars J."/>
            <person name="Sedzielewska K."/>
            <person name="Noel J."/>
            <person name="Charron P."/>
            <person name="Farinelli L."/>
            <person name="Marton T."/>
            <person name="Kruger M."/>
            <person name="Pelin A."/>
            <person name="Brachmann A."/>
            <person name="Corradi N."/>
        </authorList>
    </citation>
    <scope>NUCLEOTIDE SEQUENCE [LARGE SCALE GENOMIC DNA]</scope>
    <source>
        <strain evidence="3 4">A4</strain>
    </source>
</reference>
<evidence type="ECO:0000313" key="3">
    <source>
        <dbReference type="EMBL" id="PKY58171.1"/>
    </source>
</evidence>
<comment type="caution">
    <text evidence="3">The sequence shown here is derived from an EMBL/GenBank/DDBJ whole genome shotgun (WGS) entry which is preliminary data.</text>
</comment>
<feature type="compositionally biased region" description="Polar residues" evidence="1">
    <location>
        <begin position="356"/>
        <end position="366"/>
    </location>
</feature>
<organism evidence="3 4">
    <name type="scientific">Rhizophagus irregularis</name>
    <dbReference type="NCBI Taxonomy" id="588596"/>
    <lineage>
        <taxon>Eukaryota</taxon>
        <taxon>Fungi</taxon>
        <taxon>Fungi incertae sedis</taxon>
        <taxon>Mucoromycota</taxon>
        <taxon>Glomeromycotina</taxon>
        <taxon>Glomeromycetes</taxon>
        <taxon>Glomerales</taxon>
        <taxon>Glomeraceae</taxon>
        <taxon>Rhizophagus</taxon>
    </lineage>
</organism>
<dbReference type="PANTHER" id="PTHR45774:SF3">
    <property type="entry name" value="BTB (POZ) DOMAIN-CONTAINING 2B-RELATED"/>
    <property type="match status" value="1"/>
</dbReference>
<name>A0A2I1HH12_9GLOM</name>
<dbReference type="EMBL" id="LLXI01002881">
    <property type="protein sequence ID" value="PKY58171.1"/>
    <property type="molecule type" value="Genomic_DNA"/>
</dbReference>
<dbReference type="VEuPathDB" id="FungiDB:FUN_014361"/>
<dbReference type="PANTHER" id="PTHR45774">
    <property type="entry name" value="BTB/POZ DOMAIN-CONTAINING"/>
    <property type="match status" value="1"/>
</dbReference>
<dbReference type="InterPro" id="IPR000210">
    <property type="entry name" value="BTB/POZ_dom"/>
</dbReference>
<dbReference type="PROSITE" id="PS50097">
    <property type="entry name" value="BTB"/>
    <property type="match status" value="1"/>
</dbReference>
<feature type="compositionally biased region" description="Polar residues" evidence="1">
    <location>
        <begin position="671"/>
        <end position="680"/>
    </location>
</feature>
<dbReference type="CDD" id="cd18186">
    <property type="entry name" value="BTB_POZ_ZBTB_KLHL-like"/>
    <property type="match status" value="1"/>
</dbReference>
<protein>
    <recommendedName>
        <fullName evidence="2">BTB domain-containing protein</fullName>
    </recommendedName>
</protein>
<dbReference type="Pfam" id="PF00651">
    <property type="entry name" value="BTB"/>
    <property type="match status" value="1"/>
</dbReference>
<dbReference type="Proteomes" id="UP000234323">
    <property type="component" value="Unassembled WGS sequence"/>
</dbReference>
<dbReference type="VEuPathDB" id="FungiDB:RhiirFUN_011548"/>
<dbReference type="Gene3D" id="1.25.40.420">
    <property type="match status" value="1"/>
</dbReference>
<dbReference type="Gene3D" id="3.30.710.10">
    <property type="entry name" value="Potassium Channel Kv1.1, Chain A"/>
    <property type="match status" value="1"/>
</dbReference>
<feature type="region of interest" description="Disordered" evidence="1">
    <location>
        <begin position="668"/>
        <end position="713"/>
    </location>
</feature>
<dbReference type="SMART" id="SM00225">
    <property type="entry name" value="BTB"/>
    <property type="match status" value="1"/>
</dbReference>
<gene>
    <name evidence="3" type="ORF">RhiirA4_549958</name>
</gene>